<dbReference type="PANTHER" id="PTHR36849">
    <property type="entry name" value="CYTOPLASMIC PROTEIN-RELATED"/>
    <property type="match status" value="1"/>
</dbReference>
<dbReference type="InterPro" id="IPR052552">
    <property type="entry name" value="YeaO-like"/>
</dbReference>
<proteinExistence type="predicted"/>
<reference evidence="1 2" key="1">
    <citation type="journal article" date="2019" name="Int. J. Syst. Evol. Microbiol.">
        <title>The Global Catalogue of Microorganisms (GCM) 10K type strain sequencing project: providing services to taxonomists for standard genome sequencing and annotation.</title>
        <authorList>
            <consortium name="The Broad Institute Genomics Platform"/>
            <consortium name="The Broad Institute Genome Sequencing Center for Infectious Disease"/>
            <person name="Wu L."/>
            <person name="Ma J."/>
        </authorList>
    </citation>
    <scope>NUCLEOTIDE SEQUENCE [LARGE SCALE GENOMIC DNA]</scope>
    <source>
        <strain evidence="1 2">JCM 6305</strain>
    </source>
</reference>
<dbReference type="Pfam" id="PF22752">
    <property type="entry name" value="DUF488-N3i"/>
    <property type="match status" value="1"/>
</dbReference>
<sequence length="120" mass="13761">MRTRRVYEEAAPEDGTRVLVDRLWPRGLAKEKAELDEWVKDVAPSDGLRRWYGHDPDRHADFAERYRAELAEPERHEAVERLRELAGDAPLTLLTATREVDRSHLPVLAEVLRNTPGPTG</sequence>
<keyword evidence="2" id="KW-1185">Reference proteome</keyword>
<evidence type="ECO:0000313" key="2">
    <source>
        <dbReference type="Proteomes" id="UP001501638"/>
    </source>
</evidence>
<organism evidence="1 2">
    <name type="scientific">Streptomyces macrosporus</name>
    <dbReference type="NCBI Taxonomy" id="44032"/>
    <lineage>
        <taxon>Bacteria</taxon>
        <taxon>Bacillati</taxon>
        <taxon>Actinomycetota</taxon>
        <taxon>Actinomycetes</taxon>
        <taxon>Kitasatosporales</taxon>
        <taxon>Streptomycetaceae</taxon>
        <taxon>Streptomyces</taxon>
    </lineage>
</organism>
<comment type="caution">
    <text evidence="1">The sequence shown here is derived from an EMBL/GenBank/DDBJ whole genome shotgun (WGS) entry which is preliminary data.</text>
</comment>
<evidence type="ECO:0000313" key="1">
    <source>
        <dbReference type="EMBL" id="GAA2437616.1"/>
    </source>
</evidence>
<name>A0ABN3JQY0_9ACTN</name>
<gene>
    <name evidence="1" type="ORF">GCM10010405_21130</name>
</gene>
<dbReference type="PANTHER" id="PTHR36849:SF1">
    <property type="entry name" value="CYTOPLASMIC PROTEIN"/>
    <property type="match status" value="1"/>
</dbReference>
<dbReference type="EMBL" id="BAAASZ010000017">
    <property type="protein sequence ID" value="GAA2437616.1"/>
    <property type="molecule type" value="Genomic_DNA"/>
</dbReference>
<dbReference type="Proteomes" id="UP001501638">
    <property type="component" value="Unassembled WGS sequence"/>
</dbReference>
<accession>A0ABN3JQY0</accession>
<protein>
    <submittedName>
        <fullName evidence="1">DUF488 family protein</fullName>
    </submittedName>
</protein>